<dbReference type="AlphaFoldDB" id="A0A8H6E296"/>
<proteinExistence type="predicted"/>
<protein>
    <submittedName>
        <fullName evidence="2">Uncharacterized protein</fullName>
    </submittedName>
</protein>
<dbReference type="EMBL" id="SPNV01000365">
    <property type="protein sequence ID" value="KAF5855948.1"/>
    <property type="molecule type" value="Genomic_DNA"/>
</dbReference>
<keyword evidence="3" id="KW-1185">Reference proteome</keyword>
<gene>
    <name evidence="2" type="ORF">ETB97_008152</name>
</gene>
<feature type="transmembrane region" description="Helical" evidence="1">
    <location>
        <begin position="12"/>
        <end position="32"/>
    </location>
</feature>
<evidence type="ECO:0000313" key="2">
    <source>
        <dbReference type="EMBL" id="KAF5855948.1"/>
    </source>
</evidence>
<dbReference type="Proteomes" id="UP000541154">
    <property type="component" value="Unassembled WGS sequence"/>
</dbReference>
<accession>A0A8H6E296</accession>
<evidence type="ECO:0000256" key="1">
    <source>
        <dbReference type="SAM" id="Phobius"/>
    </source>
</evidence>
<organism evidence="2 3">
    <name type="scientific">Petromyces alliaceus</name>
    <name type="common">Aspergillus alliaceus</name>
    <dbReference type="NCBI Taxonomy" id="209559"/>
    <lineage>
        <taxon>Eukaryota</taxon>
        <taxon>Fungi</taxon>
        <taxon>Dikarya</taxon>
        <taxon>Ascomycota</taxon>
        <taxon>Pezizomycotina</taxon>
        <taxon>Eurotiomycetes</taxon>
        <taxon>Eurotiomycetidae</taxon>
        <taxon>Eurotiales</taxon>
        <taxon>Aspergillaceae</taxon>
        <taxon>Aspergillus</taxon>
        <taxon>Aspergillus subgen. Circumdati</taxon>
    </lineage>
</organism>
<evidence type="ECO:0000313" key="3">
    <source>
        <dbReference type="Proteomes" id="UP000541154"/>
    </source>
</evidence>
<keyword evidence="1" id="KW-0812">Transmembrane</keyword>
<sequence>MDYNVIFSQHRYLRIVIFVLFTLFMYFVLYAARALETRLQLPLPPVAADVGKFQEVAHLFLLYTSIPAQCSVCEDVFGTARLEGMRNSTAGYCAPQSQSALTCFHSEFDGSRIGSFCPAQGAHFDTSQQKFTLNCELQEPSVSCSSFKTPQYGHLKNYWYGTGPGVVLDKFIDLDGGLDMDTDILARISRNPRSSRAFFTPADIYSTQILVVDDSENGPFFDL</sequence>
<comment type="caution">
    <text evidence="2">The sequence shown here is derived from an EMBL/GenBank/DDBJ whole genome shotgun (WGS) entry which is preliminary data.</text>
</comment>
<keyword evidence="1" id="KW-0472">Membrane</keyword>
<name>A0A8H6E296_PETAA</name>
<reference evidence="2 3" key="1">
    <citation type="submission" date="2019-04" db="EMBL/GenBank/DDBJ databases">
        <title>Aspergillus burnettii sp. nov., novel species from soil in southeast Queensland.</title>
        <authorList>
            <person name="Gilchrist C.L.M."/>
            <person name="Pitt J.I."/>
            <person name="Lange L."/>
            <person name="Lacey H.J."/>
            <person name="Vuong D."/>
            <person name="Midgley D.J."/>
            <person name="Greenfield P."/>
            <person name="Bradbury M."/>
            <person name="Lacey E."/>
            <person name="Busk P.K."/>
            <person name="Pilgaard B."/>
            <person name="Chooi Y.H."/>
            <person name="Piggott A.M."/>
        </authorList>
    </citation>
    <scope>NUCLEOTIDE SEQUENCE [LARGE SCALE GENOMIC DNA]</scope>
    <source>
        <strain evidence="2 3">FRR 5400</strain>
    </source>
</reference>
<keyword evidence="1" id="KW-1133">Transmembrane helix</keyword>